<dbReference type="AlphaFoldDB" id="A0AAJ5C0E0"/>
<proteinExistence type="predicted"/>
<accession>A0AAJ5C0E0</accession>
<name>A0AAJ5C0E0_9SPHI</name>
<dbReference type="PROSITE" id="PS51257">
    <property type="entry name" value="PROKAR_LIPOPROTEIN"/>
    <property type="match status" value="1"/>
</dbReference>
<evidence type="ECO:0000313" key="1">
    <source>
        <dbReference type="EMBL" id="SNV50279.1"/>
    </source>
</evidence>
<dbReference type="EMBL" id="LT906468">
    <property type="protein sequence ID" value="SNV50279.1"/>
    <property type="molecule type" value="Genomic_DNA"/>
</dbReference>
<dbReference type="Proteomes" id="UP000215355">
    <property type="component" value="Chromosome 1"/>
</dbReference>
<reference evidence="1 2" key="1">
    <citation type="submission" date="2017-06" db="EMBL/GenBank/DDBJ databases">
        <authorList>
            <consortium name="Pathogen Informatics"/>
        </authorList>
    </citation>
    <scope>NUCLEOTIDE SEQUENCE [LARGE SCALE GENOMIC DNA]</scope>
    <source>
        <strain evidence="1 2">NCTC12149</strain>
    </source>
</reference>
<gene>
    <name evidence="1" type="ORF">SAMEA4412673_02000</name>
</gene>
<evidence type="ECO:0008006" key="3">
    <source>
        <dbReference type="Google" id="ProtNLM"/>
    </source>
</evidence>
<organism evidence="1 2">
    <name type="scientific">Sphingobacterium mizutaii</name>
    <dbReference type="NCBI Taxonomy" id="1010"/>
    <lineage>
        <taxon>Bacteria</taxon>
        <taxon>Pseudomonadati</taxon>
        <taxon>Bacteroidota</taxon>
        <taxon>Sphingobacteriia</taxon>
        <taxon>Sphingobacteriales</taxon>
        <taxon>Sphingobacteriaceae</taxon>
        <taxon>Sphingobacterium</taxon>
    </lineage>
</organism>
<evidence type="ECO:0000313" key="2">
    <source>
        <dbReference type="Proteomes" id="UP000215355"/>
    </source>
</evidence>
<dbReference type="KEGG" id="smiz:4412673_02000"/>
<sequence>MNNIKKNISMKFSIGFLAVLMLSFGSCKRSDDPVGGNGEAKLNVQIDGVSFEEDNIDFDKKSSTNGSVASGIVKDTSLVYDDFVVDVKMTQDNDRSNRTVSNHTVYRGSDANMAAAVTKTTELTKGTKYRLVAFNADGSFNQAKDYTYGNEGATSGMSLDAGKKYTFVAYSINSANDPLPDLVYTNSVTTFANAKLVDVSKDLMVFVLKDKQLTYGDNKLGVILKHRFSMITTRLTMDSKMTGSIKTLANTTIGKVDASATFNFNGETITYKNNQSTFAAINFPTLGTGLRDVTSYPTLLINPAATNKTLNFGTITIDDETKTNFSIANIRVNPGCKYNLNLNFRTCTQEVKLADDALNWRYPETGDRKGCYDPKTGEIWKNGTLLTKTLSAPASNYGFTFDITELDNAVNMEVNGVKILTDPKEGQIQFQTYDNTANGEGIITRNIKFADGTEYGTGNIGNIWTLKGSAATPLIRIIISKTGEVTMLGSKTSNGPLVQLVKKGSLKFNNVPWKTSGVNTIKVTQKVSNTTFVVGRGYGQAKIACK</sequence>
<protein>
    <recommendedName>
        <fullName evidence="3">Fimbrillin-like</fullName>
    </recommendedName>
</protein>